<keyword evidence="7 11" id="KW-0521">NADP</keyword>
<evidence type="ECO:0000256" key="8">
    <source>
        <dbReference type="ARBA" id="ARBA00023002"/>
    </source>
</evidence>
<evidence type="ECO:0000313" key="15">
    <source>
        <dbReference type="Proteomes" id="UP000193978"/>
    </source>
</evidence>
<dbReference type="InterPro" id="IPR036291">
    <property type="entry name" value="NAD(P)-bd_dom_sf"/>
</dbReference>
<dbReference type="NCBIfam" id="TIGR00745">
    <property type="entry name" value="apbA_panE"/>
    <property type="match status" value="1"/>
</dbReference>
<keyword evidence="8 11" id="KW-0560">Oxidoreductase</keyword>
<gene>
    <name evidence="14" type="ORF">B1812_04030</name>
</gene>
<dbReference type="GO" id="GO:0015940">
    <property type="term" value="P:pantothenate biosynthetic process"/>
    <property type="evidence" value="ECO:0007669"/>
    <property type="project" value="UniProtKB-UniPathway"/>
</dbReference>
<evidence type="ECO:0000256" key="5">
    <source>
        <dbReference type="ARBA" id="ARBA00019465"/>
    </source>
</evidence>
<evidence type="ECO:0000256" key="3">
    <source>
        <dbReference type="ARBA" id="ARBA00007870"/>
    </source>
</evidence>
<dbReference type="OrthoDB" id="9796561at2"/>
<dbReference type="Gene3D" id="1.10.1040.10">
    <property type="entry name" value="N-(1-d-carboxylethyl)-l-norvaline Dehydrogenase, domain 2"/>
    <property type="match status" value="1"/>
</dbReference>
<dbReference type="AlphaFoldDB" id="A0A1W6MS68"/>
<dbReference type="FunFam" id="3.40.50.720:FF:000307">
    <property type="entry name" value="2-dehydropantoate 2-reductase"/>
    <property type="match status" value="1"/>
</dbReference>
<dbReference type="EMBL" id="CP019948">
    <property type="protein sequence ID" value="ARN80386.1"/>
    <property type="molecule type" value="Genomic_DNA"/>
</dbReference>
<comment type="pathway">
    <text evidence="2 11">Cofactor biosynthesis; (R)-pantothenate biosynthesis; (R)-pantoate from 3-methyl-2-oxobutanoate: step 2/2.</text>
</comment>
<evidence type="ECO:0000256" key="6">
    <source>
        <dbReference type="ARBA" id="ARBA00022655"/>
    </source>
</evidence>
<dbReference type="UniPathway" id="UPA00028">
    <property type="reaction ID" value="UER00004"/>
</dbReference>
<evidence type="ECO:0000256" key="7">
    <source>
        <dbReference type="ARBA" id="ARBA00022857"/>
    </source>
</evidence>
<dbReference type="InterPro" id="IPR051402">
    <property type="entry name" value="KPR-Related"/>
</dbReference>
<evidence type="ECO:0000259" key="13">
    <source>
        <dbReference type="Pfam" id="PF08546"/>
    </source>
</evidence>
<dbReference type="PANTHER" id="PTHR21708">
    <property type="entry name" value="PROBABLE 2-DEHYDROPANTOATE 2-REDUCTASE"/>
    <property type="match status" value="1"/>
</dbReference>
<dbReference type="GO" id="GO:0005737">
    <property type="term" value="C:cytoplasm"/>
    <property type="evidence" value="ECO:0007669"/>
    <property type="project" value="TreeGrafter"/>
</dbReference>
<dbReference type="SUPFAM" id="SSF51735">
    <property type="entry name" value="NAD(P)-binding Rossmann-fold domains"/>
    <property type="match status" value="1"/>
</dbReference>
<dbReference type="InterPro" id="IPR013332">
    <property type="entry name" value="KPR_N"/>
</dbReference>
<keyword evidence="15" id="KW-1185">Reference proteome</keyword>
<dbReference type="PANTHER" id="PTHR21708:SF26">
    <property type="entry name" value="2-DEHYDROPANTOATE 2-REDUCTASE"/>
    <property type="match status" value="1"/>
</dbReference>
<dbReference type="RefSeq" id="WP_085770452.1">
    <property type="nucleotide sequence ID" value="NZ_AP027149.1"/>
</dbReference>
<comment type="function">
    <text evidence="1 11">Catalyzes the NADPH-dependent reduction of ketopantoate into pantoic acid.</text>
</comment>
<dbReference type="Gene3D" id="3.40.50.720">
    <property type="entry name" value="NAD(P)-binding Rossmann-like Domain"/>
    <property type="match status" value="1"/>
</dbReference>
<dbReference type="FunFam" id="1.10.1040.10:FF:000017">
    <property type="entry name" value="2-dehydropantoate 2-reductase"/>
    <property type="match status" value="1"/>
</dbReference>
<evidence type="ECO:0000256" key="1">
    <source>
        <dbReference type="ARBA" id="ARBA00002919"/>
    </source>
</evidence>
<dbReference type="Pfam" id="PF08546">
    <property type="entry name" value="ApbA_C"/>
    <property type="match status" value="1"/>
</dbReference>
<organism evidence="14 15">
    <name type="scientific">Methylocystis bryophila</name>
    <dbReference type="NCBI Taxonomy" id="655015"/>
    <lineage>
        <taxon>Bacteria</taxon>
        <taxon>Pseudomonadati</taxon>
        <taxon>Pseudomonadota</taxon>
        <taxon>Alphaproteobacteria</taxon>
        <taxon>Hyphomicrobiales</taxon>
        <taxon>Methylocystaceae</taxon>
        <taxon>Methylocystis</taxon>
    </lineage>
</organism>
<keyword evidence="6 11" id="KW-0566">Pantothenate biosynthesis</keyword>
<evidence type="ECO:0000256" key="10">
    <source>
        <dbReference type="ARBA" id="ARBA00048793"/>
    </source>
</evidence>
<dbReference type="KEGG" id="mbry:B1812_04030"/>
<dbReference type="EC" id="1.1.1.169" evidence="4 11"/>
<accession>A0A1W6MS68</accession>
<dbReference type="InterPro" id="IPR013328">
    <property type="entry name" value="6PGD_dom2"/>
</dbReference>
<dbReference type="InterPro" id="IPR008927">
    <property type="entry name" value="6-PGluconate_DH-like_C_sf"/>
</dbReference>
<dbReference type="SUPFAM" id="SSF48179">
    <property type="entry name" value="6-phosphogluconate dehydrogenase C-terminal domain-like"/>
    <property type="match status" value="1"/>
</dbReference>
<feature type="domain" description="Ketopantoate reductase C-terminal" evidence="13">
    <location>
        <begin position="177"/>
        <end position="301"/>
    </location>
</feature>
<dbReference type="Pfam" id="PF02558">
    <property type="entry name" value="ApbA"/>
    <property type="match status" value="1"/>
</dbReference>
<dbReference type="GO" id="GO:0008677">
    <property type="term" value="F:2-dehydropantoate 2-reductase activity"/>
    <property type="evidence" value="ECO:0007669"/>
    <property type="project" value="UniProtKB-EC"/>
</dbReference>
<evidence type="ECO:0000256" key="4">
    <source>
        <dbReference type="ARBA" id="ARBA00013014"/>
    </source>
</evidence>
<dbReference type="InterPro" id="IPR013752">
    <property type="entry name" value="KPA_reductase"/>
</dbReference>
<evidence type="ECO:0000313" key="14">
    <source>
        <dbReference type="EMBL" id="ARN80386.1"/>
    </source>
</evidence>
<name>A0A1W6MS68_9HYPH</name>
<evidence type="ECO:0000256" key="11">
    <source>
        <dbReference type="RuleBase" id="RU362068"/>
    </source>
</evidence>
<evidence type="ECO:0000256" key="2">
    <source>
        <dbReference type="ARBA" id="ARBA00004994"/>
    </source>
</evidence>
<comment type="similarity">
    <text evidence="3 11">Belongs to the ketopantoate reductase family.</text>
</comment>
<reference evidence="14 15" key="1">
    <citation type="submission" date="2017-02" db="EMBL/GenBank/DDBJ databases">
        <authorList>
            <person name="Peterson S.W."/>
        </authorList>
    </citation>
    <scope>NUCLEOTIDE SEQUENCE [LARGE SCALE GENOMIC DNA]</scope>
    <source>
        <strain evidence="14 15">S285</strain>
    </source>
</reference>
<comment type="catalytic activity">
    <reaction evidence="10 11">
        <text>(R)-pantoate + NADP(+) = 2-dehydropantoate + NADPH + H(+)</text>
        <dbReference type="Rhea" id="RHEA:16233"/>
        <dbReference type="ChEBI" id="CHEBI:11561"/>
        <dbReference type="ChEBI" id="CHEBI:15378"/>
        <dbReference type="ChEBI" id="CHEBI:15980"/>
        <dbReference type="ChEBI" id="CHEBI:57783"/>
        <dbReference type="ChEBI" id="CHEBI:58349"/>
        <dbReference type="EC" id="1.1.1.169"/>
    </reaction>
</comment>
<protein>
    <recommendedName>
        <fullName evidence="5 11">2-dehydropantoate 2-reductase</fullName>
        <ecNumber evidence="4 11">1.1.1.169</ecNumber>
    </recommendedName>
    <alternativeName>
        <fullName evidence="9 11">Ketopantoate reductase</fullName>
    </alternativeName>
</protein>
<evidence type="ECO:0000256" key="9">
    <source>
        <dbReference type="ARBA" id="ARBA00032024"/>
    </source>
</evidence>
<sequence length="307" mass="32922">MRILILGAGAVGGYFGGRLAEAGADATFFVRPARARLLASRGLRIDSPAGSLVRDVKSISDPGALAPFDLVLLTCKAYDLDASLNDIAHAVGPCTTILPLLNGLAHMEKIAARFPQARLWGGVARISAALDDDGAIRHADSFARIDFGARDGRADALADQLAELYAKTPVIAAHNPNILREMWDKLVFLATLAGMNTLMRALIADIMATPAGERLINQMLSECASVARAEGFDFDEARVAQHGDSLTKRAANMKSSMLHDIEHGAPTEGEHILGDLHARARQHGVSAPLLEIALTHVRAYEVRRARR</sequence>
<proteinExistence type="inferred from homology"/>
<feature type="domain" description="Ketopantoate reductase N-terminal" evidence="12">
    <location>
        <begin position="3"/>
        <end position="151"/>
    </location>
</feature>
<dbReference type="STRING" id="655015.B1812_04030"/>
<dbReference type="InterPro" id="IPR003710">
    <property type="entry name" value="ApbA"/>
</dbReference>
<dbReference type="Proteomes" id="UP000193978">
    <property type="component" value="Chromosome"/>
</dbReference>
<evidence type="ECO:0000259" key="12">
    <source>
        <dbReference type="Pfam" id="PF02558"/>
    </source>
</evidence>